<evidence type="ECO:0000313" key="1">
    <source>
        <dbReference type="EMBL" id="GAB0056747.1"/>
    </source>
</evidence>
<keyword evidence="2" id="KW-1185">Reference proteome</keyword>
<dbReference type="Pfam" id="PF07030">
    <property type="entry name" value="Phage_Mu_Gp36"/>
    <property type="match status" value="1"/>
</dbReference>
<reference evidence="1 2" key="1">
    <citation type="submission" date="2024-09" db="EMBL/GenBank/DDBJ databases">
        <title>Draft genome sequence of Candidatus Magnetaquicoccaceae bacterium FCR-1.</title>
        <authorList>
            <person name="Shimoshige H."/>
            <person name="Shimamura S."/>
            <person name="Taoka A."/>
            <person name="Kobayashi H."/>
            <person name="Maekawa T."/>
        </authorList>
    </citation>
    <scope>NUCLEOTIDE SEQUENCE [LARGE SCALE GENOMIC DNA]</scope>
    <source>
        <strain evidence="1 2">FCR-1</strain>
    </source>
</reference>
<dbReference type="EMBL" id="BAAFGK010000004">
    <property type="protein sequence ID" value="GAB0056747.1"/>
    <property type="molecule type" value="Genomic_DNA"/>
</dbReference>
<proteinExistence type="predicted"/>
<dbReference type="Proteomes" id="UP001628193">
    <property type="component" value="Unassembled WGS sequence"/>
</dbReference>
<gene>
    <name evidence="1" type="ORF">SIID45300_01059</name>
</gene>
<organism evidence="1 2">
    <name type="scientific">Candidatus Magnetaquiglobus chichijimensis</name>
    <dbReference type="NCBI Taxonomy" id="3141448"/>
    <lineage>
        <taxon>Bacteria</taxon>
        <taxon>Pseudomonadati</taxon>
        <taxon>Pseudomonadota</taxon>
        <taxon>Magnetococcia</taxon>
        <taxon>Magnetococcales</taxon>
        <taxon>Candidatus Magnetaquicoccaceae</taxon>
        <taxon>Candidatus Magnetaquiglobus</taxon>
    </lineage>
</organism>
<dbReference type="RefSeq" id="WP_420904468.1">
    <property type="nucleotide sequence ID" value="NZ_BAAFGK010000004.1"/>
</dbReference>
<accession>A0ABQ0C777</accession>
<evidence type="ECO:0008006" key="3">
    <source>
        <dbReference type="Google" id="ProtNLM"/>
    </source>
</evidence>
<dbReference type="InterPro" id="IPR009752">
    <property type="entry name" value="Phage_Mu_GpJ"/>
</dbReference>
<evidence type="ECO:0000313" key="2">
    <source>
        <dbReference type="Proteomes" id="UP001628193"/>
    </source>
</evidence>
<sequence length="170" mass="17944">MSIYATPSDLLELFGASEIAGIARPDDIPPGIEIGGALLRLTITGGDRAGYTAQACEAAERCLGRMQRVLAQVSARMDSYFSARYPLPLSSEQCASAPLVSICADLARFAMDDDSVDRAVRTRHDDAVRWLERIASGQAILSGRADASAGGVGRVEATPGVVFFGAMDGY</sequence>
<comment type="caution">
    <text evidence="1">The sequence shown here is derived from an EMBL/GenBank/DDBJ whole genome shotgun (WGS) entry which is preliminary data.</text>
</comment>
<protein>
    <recommendedName>
        <fullName evidence="3">DUF1320 domain-containing protein</fullName>
    </recommendedName>
</protein>
<name>A0ABQ0C777_9PROT</name>